<dbReference type="EMBL" id="CAKXAJ010024783">
    <property type="protein sequence ID" value="CAH2230202.1"/>
    <property type="molecule type" value="Genomic_DNA"/>
</dbReference>
<dbReference type="Proteomes" id="UP000838756">
    <property type="component" value="Unassembled WGS sequence"/>
</dbReference>
<feature type="transmembrane region" description="Helical" evidence="17">
    <location>
        <begin position="105"/>
        <end position="130"/>
    </location>
</feature>
<comment type="subcellular location">
    <subcellularLocation>
        <location evidence="3">Endoplasmic reticulum membrane</location>
        <topology evidence="3">Multi-pass membrane protein</topology>
    </subcellularLocation>
    <subcellularLocation>
        <location evidence="2">Mitochondrion outer membrane</location>
    </subcellularLocation>
</comment>
<evidence type="ECO:0000256" key="12">
    <source>
        <dbReference type="ARBA" id="ARBA00023128"/>
    </source>
</evidence>
<dbReference type="Pfam" id="PF01124">
    <property type="entry name" value="MAPEG"/>
    <property type="match status" value="1"/>
</dbReference>
<keyword evidence="13 17" id="KW-0472">Membrane</keyword>
<keyword evidence="8" id="KW-1000">Mitochondrion outer membrane</keyword>
<comment type="similarity">
    <text evidence="4">Belongs to the MAPEG family.</text>
</comment>
<evidence type="ECO:0000256" key="9">
    <source>
        <dbReference type="ARBA" id="ARBA00022824"/>
    </source>
</evidence>
<evidence type="ECO:0000256" key="1">
    <source>
        <dbReference type="ARBA" id="ARBA00003701"/>
    </source>
</evidence>
<keyword evidence="7 17" id="KW-0812">Transmembrane</keyword>
<feature type="transmembrane region" description="Helical" evidence="17">
    <location>
        <begin position="40"/>
        <end position="61"/>
    </location>
</feature>
<keyword evidence="6" id="KW-0808">Transferase</keyword>
<keyword evidence="10 17" id="KW-1133">Transmembrane helix</keyword>
<evidence type="ECO:0000256" key="6">
    <source>
        <dbReference type="ARBA" id="ARBA00022679"/>
    </source>
</evidence>
<evidence type="ECO:0000313" key="18">
    <source>
        <dbReference type="EMBL" id="CAH2230202.1"/>
    </source>
</evidence>
<dbReference type="InterPro" id="IPR040162">
    <property type="entry name" value="MGST1-like"/>
</dbReference>
<evidence type="ECO:0000256" key="15">
    <source>
        <dbReference type="ARBA" id="ARBA00039397"/>
    </source>
</evidence>
<comment type="catalytic activity">
    <reaction evidence="16">
        <text>RX + glutathione = an S-substituted glutathione + a halide anion + H(+)</text>
        <dbReference type="Rhea" id="RHEA:16437"/>
        <dbReference type="ChEBI" id="CHEBI:15378"/>
        <dbReference type="ChEBI" id="CHEBI:16042"/>
        <dbReference type="ChEBI" id="CHEBI:17792"/>
        <dbReference type="ChEBI" id="CHEBI:57925"/>
        <dbReference type="ChEBI" id="CHEBI:90779"/>
        <dbReference type="EC" id="2.5.1.18"/>
    </reaction>
    <physiologicalReaction direction="left-to-right" evidence="16">
        <dbReference type="Rhea" id="RHEA:16438"/>
    </physiologicalReaction>
</comment>
<proteinExistence type="inferred from homology"/>
<evidence type="ECO:0000256" key="16">
    <source>
        <dbReference type="ARBA" id="ARBA00049385"/>
    </source>
</evidence>
<dbReference type="InterPro" id="IPR001129">
    <property type="entry name" value="Membr-assoc_MAPEG"/>
</dbReference>
<evidence type="ECO:0000256" key="11">
    <source>
        <dbReference type="ARBA" id="ARBA00022990"/>
    </source>
</evidence>
<dbReference type="PANTHER" id="PTHR10689:SF6">
    <property type="entry name" value="MICROSOMAL GLUTATHIONE S-TRANSFERASE 1"/>
    <property type="match status" value="1"/>
</dbReference>
<dbReference type="FunFam" id="1.20.120.550:FF:000002">
    <property type="entry name" value="Microsomal glutathione S-transferase 1"/>
    <property type="match status" value="1"/>
</dbReference>
<feature type="transmembrane region" description="Helical" evidence="17">
    <location>
        <begin position="151"/>
        <end position="173"/>
    </location>
</feature>
<keyword evidence="9" id="KW-0256">Endoplasmic reticulum</keyword>
<comment type="caution">
    <text evidence="18">The sequence shown here is derived from an EMBL/GenBank/DDBJ whole genome shotgun (WGS) entry which is preliminary data.</text>
</comment>
<dbReference type="Gene3D" id="1.20.120.550">
    <property type="entry name" value="Membrane associated eicosanoid/glutathione metabolism-like domain"/>
    <property type="match status" value="1"/>
</dbReference>
<keyword evidence="19" id="KW-1185">Reference proteome</keyword>
<keyword evidence="12" id="KW-0496">Mitochondrion</keyword>
<organism evidence="18 19">
    <name type="scientific">Pararge aegeria aegeria</name>
    <dbReference type="NCBI Taxonomy" id="348720"/>
    <lineage>
        <taxon>Eukaryota</taxon>
        <taxon>Metazoa</taxon>
        <taxon>Ecdysozoa</taxon>
        <taxon>Arthropoda</taxon>
        <taxon>Hexapoda</taxon>
        <taxon>Insecta</taxon>
        <taxon>Pterygota</taxon>
        <taxon>Neoptera</taxon>
        <taxon>Endopterygota</taxon>
        <taxon>Lepidoptera</taxon>
        <taxon>Glossata</taxon>
        <taxon>Ditrysia</taxon>
        <taxon>Papilionoidea</taxon>
        <taxon>Nymphalidae</taxon>
        <taxon>Satyrinae</taxon>
        <taxon>Satyrini</taxon>
        <taxon>Parargina</taxon>
        <taxon>Pararge</taxon>
    </lineage>
</organism>
<gene>
    <name evidence="18" type="primary">jg25762</name>
    <name evidence="18" type="ORF">PAEG_LOCUS9456</name>
</gene>
<keyword evidence="11" id="KW-0007">Acetylation</keyword>
<accession>A0A8S4R752</accession>
<evidence type="ECO:0000256" key="14">
    <source>
        <dbReference type="ARBA" id="ARBA00038540"/>
    </source>
</evidence>
<dbReference type="AlphaFoldDB" id="A0A8S4R752"/>
<sequence length="176" mass="19619">MSQATRCQLVTPRARSDIKKPITEINMVPMSLIQPAVRSYIVYSSILALKVLGMSVLTGIVRHKKKVFANEEDAKPTRGVVKYDDPDVERVRRAHLNDLENIPAFWLLGALYLTTEPSAALATLLFRVYAAGRIAHTLVYAVKPLPQPARGIAYGIPYLINLFMGVKIVFHYISAL</sequence>
<evidence type="ECO:0000256" key="17">
    <source>
        <dbReference type="SAM" id="Phobius"/>
    </source>
</evidence>
<evidence type="ECO:0000256" key="4">
    <source>
        <dbReference type="ARBA" id="ARBA00010459"/>
    </source>
</evidence>
<comment type="subunit">
    <text evidence="14">Homotrimer; The trimer binds only one molecule of glutathione.</text>
</comment>
<dbReference type="OrthoDB" id="193139at2759"/>
<dbReference type="PANTHER" id="PTHR10689">
    <property type="entry name" value="MICROSOMAL GLUTATHIONE S-TRANSFERASE 1"/>
    <property type="match status" value="1"/>
</dbReference>
<dbReference type="GO" id="GO:0004364">
    <property type="term" value="F:glutathione transferase activity"/>
    <property type="evidence" value="ECO:0007669"/>
    <property type="project" value="UniProtKB-EC"/>
</dbReference>
<evidence type="ECO:0000256" key="13">
    <source>
        <dbReference type="ARBA" id="ARBA00023136"/>
    </source>
</evidence>
<comment type="function">
    <text evidence="1">Conjugation of reduced glutathione to a wide number of exogenous and endogenous hydrophobic electrophiles.</text>
</comment>
<dbReference type="InterPro" id="IPR023352">
    <property type="entry name" value="MAPEG-like_dom_sf"/>
</dbReference>
<evidence type="ECO:0000256" key="3">
    <source>
        <dbReference type="ARBA" id="ARBA00004477"/>
    </source>
</evidence>
<dbReference type="EC" id="2.5.1.18" evidence="5"/>
<evidence type="ECO:0000256" key="7">
    <source>
        <dbReference type="ARBA" id="ARBA00022692"/>
    </source>
</evidence>
<name>A0A8S4R752_9NEOP</name>
<dbReference type="SUPFAM" id="SSF161084">
    <property type="entry name" value="MAPEG domain-like"/>
    <property type="match status" value="1"/>
</dbReference>
<dbReference type="GO" id="GO:0005789">
    <property type="term" value="C:endoplasmic reticulum membrane"/>
    <property type="evidence" value="ECO:0007669"/>
    <property type="project" value="UniProtKB-SubCell"/>
</dbReference>
<reference evidence="18" key="1">
    <citation type="submission" date="2022-03" db="EMBL/GenBank/DDBJ databases">
        <authorList>
            <person name="Lindestad O."/>
        </authorList>
    </citation>
    <scope>NUCLEOTIDE SEQUENCE</scope>
</reference>
<evidence type="ECO:0000313" key="19">
    <source>
        <dbReference type="Proteomes" id="UP000838756"/>
    </source>
</evidence>
<protein>
    <recommendedName>
        <fullName evidence="15">Microsomal glutathione S-transferase 1</fullName>
        <ecNumber evidence="5">2.5.1.18</ecNumber>
    </recommendedName>
</protein>
<evidence type="ECO:0000256" key="8">
    <source>
        <dbReference type="ARBA" id="ARBA00022787"/>
    </source>
</evidence>
<evidence type="ECO:0000256" key="10">
    <source>
        <dbReference type="ARBA" id="ARBA00022989"/>
    </source>
</evidence>
<dbReference type="GO" id="GO:0005741">
    <property type="term" value="C:mitochondrial outer membrane"/>
    <property type="evidence" value="ECO:0007669"/>
    <property type="project" value="UniProtKB-SubCell"/>
</dbReference>
<evidence type="ECO:0000256" key="5">
    <source>
        <dbReference type="ARBA" id="ARBA00012452"/>
    </source>
</evidence>
<evidence type="ECO:0000256" key="2">
    <source>
        <dbReference type="ARBA" id="ARBA00004294"/>
    </source>
</evidence>